<evidence type="ECO:0000313" key="1">
    <source>
        <dbReference type="EMBL" id="BAD30326.1"/>
    </source>
</evidence>
<protein>
    <submittedName>
        <fullName evidence="1">Uncharacterized protein</fullName>
    </submittedName>
</protein>
<organism evidence="1 2">
    <name type="scientific">Oryza sativa subsp. japonica</name>
    <name type="common">Rice</name>
    <dbReference type="NCBI Taxonomy" id="39947"/>
    <lineage>
        <taxon>Eukaryota</taxon>
        <taxon>Viridiplantae</taxon>
        <taxon>Streptophyta</taxon>
        <taxon>Embryophyta</taxon>
        <taxon>Tracheophyta</taxon>
        <taxon>Spermatophyta</taxon>
        <taxon>Magnoliopsida</taxon>
        <taxon>Liliopsida</taxon>
        <taxon>Poales</taxon>
        <taxon>Poaceae</taxon>
        <taxon>BOP clade</taxon>
        <taxon>Oryzoideae</taxon>
        <taxon>Oryzeae</taxon>
        <taxon>Oryzinae</taxon>
        <taxon>Oryza</taxon>
        <taxon>Oryza sativa</taxon>
    </lineage>
</organism>
<gene>
    <name evidence="1" type="primary">OJ1361_E02.112</name>
</gene>
<name>Q69W94_ORYSJ</name>
<dbReference type="Proteomes" id="UP000000763">
    <property type="component" value="Chromosome 7"/>
</dbReference>
<sequence>MDHRKEVVACINSNKKQTRSIIRPRKKKHARLAPNFQSLHIRHCKTATVRPQGALAAAAATTAGHGATQHNCSLRRPCRRSEITSAKCQVQPSRRACVTR</sequence>
<accession>Q69W94</accession>
<evidence type="ECO:0000313" key="2">
    <source>
        <dbReference type="Proteomes" id="UP000000763"/>
    </source>
</evidence>
<dbReference type="EMBL" id="AP003826">
    <property type="protein sequence ID" value="BAD30326.1"/>
    <property type="molecule type" value="Genomic_DNA"/>
</dbReference>
<reference evidence="2" key="1">
    <citation type="journal article" date="2005" name="Nature">
        <title>The map-based sequence of the rice genome.</title>
        <authorList>
            <consortium name="International rice genome sequencing project (IRGSP)"/>
            <person name="Matsumoto T."/>
            <person name="Wu J."/>
            <person name="Kanamori H."/>
            <person name="Katayose Y."/>
            <person name="Fujisawa M."/>
            <person name="Namiki N."/>
            <person name="Mizuno H."/>
            <person name="Yamamoto K."/>
            <person name="Antonio B.A."/>
            <person name="Baba T."/>
            <person name="Sakata K."/>
            <person name="Nagamura Y."/>
            <person name="Aoki H."/>
            <person name="Arikawa K."/>
            <person name="Arita K."/>
            <person name="Bito T."/>
            <person name="Chiden Y."/>
            <person name="Fujitsuka N."/>
            <person name="Fukunaka R."/>
            <person name="Hamada M."/>
            <person name="Harada C."/>
            <person name="Hayashi A."/>
            <person name="Hijishita S."/>
            <person name="Honda M."/>
            <person name="Hosokawa S."/>
            <person name="Ichikawa Y."/>
            <person name="Idonuma A."/>
            <person name="Iijima M."/>
            <person name="Ikeda M."/>
            <person name="Ikeno M."/>
            <person name="Ito K."/>
            <person name="Ito S."/>
            <person name="Ito T."/>
            <person name="Ito Y."/>
            <person name="Ito Y."/>
            <person name="Iwabuchi A."/>
            <person name="Kamiya K."/>
            <person name="Karasawa W."/>
            <person name="Kurita K."/>
            <person name="Katagiri S."/>
            <person name="Kikuta A."/>
            <person name="Kobayashi H."/>
            <person name="Kobayashi N."/>
            <person name="Machita K."/>
            <person name="Maehara T."/>
            <person name="Masukawa M."/>
            <person name="Mizubayashi T."/>
            <person name="Mukai Y."/>
            <person name="Nagasaki H."/>
            <person name="Nagata Y."/>
            <person name="Naito S."/>
            <person name="Nakashima M."/>
            <person name="Nakama Y."/>
            <person name="Nakamichi Y."/>
            <person name="Nakamura M."/>
            <person name="Meguro A."/>
            <person name="Negishi M."/>
            <person name="Ohta I."/>
            <person name="Ohta T."/>
            <person name="Okamoto M."/>
            <person name="Ono N."/>
            <person name="Saji S."/>
            <person name="Sakaguchi M."/>
            <person name="Sakai K."/>
            <person name="Shibata M."/>
            <person name="Shimokawa T."/>
            <person name="Song J."/>
            <person name="Takazaki Y."/>
            <person name="Terasawa K."/>
            <person name="Tsugane M."/>
            <person name="Tsuji K."/>
            <person name="Ueda S."/>
            <person name="Waki K."/>
            <person name="Yamagata H."/>
            <person name="Yamamoto M."/>
            <person name="Yamamoto S."/>
            <person name="Yamane H."/>
            <person name="Yoshiki S."/>
            <person name="Yoshihara R."/>
            <person name="Yukawa K."/>
            <person name="Zhong H."/>
            <person name="Yano M."/>
            <person name="Yuan Q."/>
            <person name="Ouyang S."/>
            <person name="Liu J."/>
            <person name="Jones K.M."/>
            <person name="Gansberger K."/>
            <person name="Moffat K."/>
            <person name="Hill J."/>
            <person name="Bera J."/>
            <person name="Fadrosh D."/>
            <person name="Jin S."/>
            <person name="Johri S."/>
            <person name="Kim M."/>
            <person name="Overton L."/>
            <person name="Reardon M."/>
            <person name="Tsitrin T."/>
            <person name="Vuong H."/>
            <person name="Weaver B."/>
            <person name="Ciecko A."/>
            <person name="Tallon L."/>
            <person name="Jackson J."/>
            <person name="Pai G."/>
            <person name="Aken S.V."/>
            <person name="Utterback T."/>
            <person name="Reidmuller S."/>
            <person name="Feldblyum T."/>
            <person name="Hsiao J."/>
            <person name="Zismann V."/>
            <person name="Iobst S."/>
            <person name="de Vazeille A.R."/>
            <person name="Buell C.R."/>
            <person name="Ying K."/>
            <person name="Li Y."/>
            <person name="Lu T."/>
            <person name="Huang Y."/>
            <person name="Zhao Q."/>
            <person name="Feng Q."/>
            <person name="Zhang L."/>
            <person name="Zhu J."/>
            <person name="Weng Q."/>
            <person name="Mu J."/>
            <person name="Lu Y."/>
            <person name="Fan D."/>
            <person name="Liu Y."/>
            <person name="Guan J."/>
            <person name="Zhang Y."/>
            <person name="Yu S."/>
            <person name="Liu X."/>
            <person name="Zhang Y."/>
            <person name="Hong G."/>
            <person name="Han B."/>
            <person name="Choisne N."/>
            <person name="Demange N."/>
            <person name="Orjeda G."/>
            <person name="Samain S."/>
            <person name="Cattolico L."/>
            <person name="Pelletier E."/>
            <person name="Couloux A."/>
            <person name="Segurens B."/>
            <person name="Wincker P."/>
            <person name="D'Hont A."/>
            <person name="Scarpelli C."/>
            <person name="Weissenbach J."/>
            <person name="Salanoubat M."/>
            <person name="Quetier F."/>
            <person name="Yu Y."/>
            <person name="Kim H.R."/>
            <person name="Rambo T."/>
            <person name="Currie J."/>
            <person name="Collura K."/>
            <person name="Luo M."/>
            <person name="Yang T."/>
            <person name="Ammiraju J.S.S."/>
            <person name="Engler F."/>
            <person name="Soderlund C."/>
            <person name="Wing R.A."/>
            <person name="Palmer L.E."/>
            <person name="de la Bastide M."/>
            <person name="Spiegel L."/>
            <person name="Nascimento L."/>
            <person name="Zutavern T."/>
            <person name="O'Shaughnessy A."/>
            <person name="Dike S."/>
            <person name="Dedhia N."/>
            <person name="Preston R."/>
            <person name="Balija V."/>
            <person name="McCombie W.R."/>
            <person name="Chow T."/>
            <person name="Chen H."/>
            <person name="Chung M."/>
            <person name="Chen C."/>
            <person name="Shaw J."/>
            <person name="Wu H."/>
            <person name="Hsiao K."/>
            <person name="Chao Y."/>
            <person name="Chu M."/>
            <person name="Cheng C."/>
            <person name="Hour A."/>
            <person name="Lee P."/>
            <person name="Lin S."/>
            <person name="Lin Y."/>
            <person name="Liou J."/>
            <person name="Liu S."/>
            <person name="Hsing Y."/>
            <person name="Raghuvanshi S."/>
            <person name="Mohanty A."/>
            <person name="Bharti A.K."/>
            <person name="Gaur A."/>
            <person name="Gupta V."/>
            <person name="Kumar D."/>
            <person name="Ravi V."/>
            <person name="Vij S."/>
            <person name="Kapur A."/>
            <person name="Khurana P."/>
            <person name="Khurana P."/>
            <person name="Khurana J.P."/>
            <person name="Tyagi A.K."/>
            <person name="Gaikwad K."/>
            <person name="Singh A."/>
            <person name="Dalal V."/>
            <person name="Srivastava S."/>
            <person name="Dixit A."/>
            <person name="Pal A.K."/>
            <person name="Ghazi I.A."/>
            <person name="Yadav M."/>
            <person name="Pandit A."/>
            <person name="Bhargava A."/>
            <person name="Sureshbabu K."/>
            <person name="Batra K."/>
            <person name="Sharma T.R."/>
            <person name="Mohapatra T."/>
            <person name="Singh N.K."/>
            <person name="Messing J."/>
            <person name="Nelson A.B."/>
            <person name="Fuks G."/>
            <person name="Kavchok S."/>
            <person name="Keizer G."/>
            <person name="Linton E."/>
            <person name="Llaca V."/>
            <person name="Song R."/>
            <person name="Tanyolac B."/>
            <person name="Young S."/>
            <person name="Ho-Il K."/>
            <person name="Hahn J.H."/>
            <person name="Sangsakoo G."/>
            <person name="Vanavichit A."/>
            <person name="de Mattos Luiz.A.T."/>
            <person name="Zimmer P.D."/>
            <person name="Malone G."/>
            <person name="Dellagostin O."/>
            <person name="de Oliveira A.C."/>
            <person name="Bevan M."/>
            <person name="Bancroft I."/>
            <person name="Minx P."/>
            <person name="Cordum H."/>
            <person name="Wilson R."/>
            <person name="Cheng Z."/>
            <person name="Jin W."/>
            <person name="Jiang J."/>
            <person name="Leong S.A."/>
            <person name="Iwama H."/>
            <person name="Gojobori T."/>
            <person name="Itoh T."/>
            <person name="Niimura Y."/>
            <person name="Fujii Y."/>
            <person name="Habara T."/>
            <person name="Sakai H."/>
            <person name="Sato Y."/>
            <person name="Wilson G."/>
            <person name="Kumar K."/>
            <person name="McCouch S."/>
            <person name="Juretic N."/>
            <person name="Hoen D."/>
            <person name="Wright S."/>
            <person name="Bruskiewich R."/>
            <person name="Bureau T."/>
            <person name="Miyao A."/>
            <person name="Hirochika H."/>
            <person name="Nishikawa T."/>
            <person name="Kadowaki K."/>
            <person name="Sugiura M."/>
            <person name="Burr B."/>
            <person name="Sasaki T."/>
        </authorList>
    </citation>
    <scope>NUCLEOTIDE SEQUENCE [LARGE SCALE GENOMIC DNA]</scope>
    <source>
        <strain evidence="2">cv. Nipponbare</strain>
    </source>
</reference>
<dbReference type="AlphaFoldDB" id="Q69W94"/>
<reference evidence="2" key="2">
    <citation type="journal article" date="2008" name="Nucleic Acids Res.">
        <title>The rice annotation project database (RAP-DB): 2008 update.</title>
        <authorList>
            <consortium name="The rice annotation project (RAP)"/>
        </authorList>
    </citation>
    <scope>GENOME REANNOTATION</scope>
    <source>
        <strain evidence="2">cv. Nipponbare</strain>
    </source>
</reference>
<proteinExistence type="predicted"/>